<evidence type="ECO:0000256" key="3">
    <source>
        <dbReference type="ARBA" id="ARBA00023082"/>
    </source>
</evidence>
<dbReference type="Pfam" id="PF08281">
    <property type="entry name" value="Sigma70_r4_2"/>
    <property type="match status" value="1"/>
</dbReference>
<evidence type="ECO:0000259" key="5">
    <source>
        <dbReference type="Pfam" id="PF04542"/>
    </source>
</evidence>
<dbReference type="EMBL" id="JAUJEB010000001">
    <property type="protein sequence ID" value="MDN5211496.1"/>
    <property type="molecule type" value="Genomic_DNA"/>
</dbReference>
<name>A0ABT8L3B2_9BACT</name>
<dbReference type="Gene3D" id="1.10.1740.10">
    <property type="match status" value="1"/>
</dbReference>
<dbReference type="InterPro" id="IPR007627">
    <property type="entry name" value="RNA_pol_sigma70_r2"/>
</dbReference>
<accession>A0ABT8L3B2</accession>
<dbReference type="InterPro" id="IPR036388">
    <property type="entry name" value="WH-like_DNA-bd_sf"/>
</dbReference>
<dbReference type="Pfam" id="PF04542">
    <property type="entry name" value="Sigma70_r2"/>
    <property type="match status" value="1"/>
</dbReference>
<dbReference type="PANTHER" id="PTHR43133">
    <property type="entry name" value="RNA POLYMERASE ECF-TYPE SIGMA FACTO"/>
    <property type="match status" value="1"/>
</dbReference>
<feature type="domain" description="RNA polymerase sigma factor 70 region 4 type 2" evidence="6">
    <location>
        <begin position="115"/>
        <end position="166"/>
    </location>
</feature>
<evidence type="ECO:0000256" key="1">
    <source>
        <dbReference type="ARBA" id="ARBA00010641"/>
    </source>
</evidence>
<comment type="similarity">
    <text evidence="1">Belongs to the sigma-70 factor family. ECF subfamily.</text>
</comment>
<keyword evidence="3" id="KW-0731">Sigma factor</keyword>
<dbReference type="CDD" id="cd06171">
    <property type="entry name" value="Sigma70_r4"/>
    <property type="match status" value="1"/>
</dbReference>
<dbReference type="PANTHER" id="PTHR43133:SF46">
    <property type="entry name" value="RNA POLYMERASE SIGMA-70 FACTOR ECF SUBFAMILY"/>
    <property type="match status" value="1"/>
</dbReference>
<dbReference type="NCBIfam" id="TIGR02937">
    <property type="entry name" value="sigma70-ECF"/>
    <property type="match status" value="1"/>
</dbReference>
<evidence type="ECO:0000256" key="4">
    <source>
        <dbReference type="ARBA" id="ARBA00023163"/>
    </source>
</evidence>
<protein>
    <submittedName>
        <fullName evidence="7">Sigma-70 family RNA polymerase sigma factor</fullName>
    </submittedName>
</protein>
<keyword evidence="4" id="KW-0804">Transcription</keyword>
<dbReference type="Gene3D" id="1.10.10.10">
    <property type="entry name" value="Winged helix-like DNA-binding domain superfamily/Winged helix DNA-binding domain"/>
    <property type="match status" value="1"/>
</dbReference>
<reference evidence="7" key="1">
    <citation type="submission" date="2023-06" db="EMBL/GenBank/DDBJ databases">
        <title>Genomic of Agaribacillus aureum.</title>
        <authorList>
            <person name="Wang G."/>
        </authorList>
    </citation>
    <scope>NUCLEOTIDE SEQUENCE</scope>
    <source>
        <strain evidence="7">BMA12</strain>
    </source>
</reference>
<keyword evidence="2" id="KW-0805">Transcription regulation</keyword>
<proteinExistence type="inferred from homology"/>
<organism evidence="7 8">
    <name type="scientific">Agaribacillus aureus</name>
    <dbReference type="NCBI Taxonomy" id="3051825"/>
    <lineage>
        <taxon>Bacteria</taxon>
        <taxon>Pseudomonadati</taxon>
        <taxon>Bacteroidota</taxon>
        <taxon>Cytophagia</taxon>
        <taxon>Cytophagales</taxon>
        <taxon>Splendidivirgaceae</taxon>
        <taxon>Agaribacillus</taxon>
    </lineage>
</organism>
<dbReference type="InterPro" id="IPR039425">
    <property type="entry name" value="RNA_pol_sigma-70-like"/>
</dbReference>
<dbReference type="SUPFAM" id="SSF88946">
    <property type="entry name" value="Sigma2 domain of RNA polymerase sigma factors"/>
    <property type="match status" value="1"/>
</dbReference>
<evidence type="ECO:0000313" key="7">
    <source>
        <dbReference type="EMBL" id="MDN5211496.1"/>
    </source>
</evidence>
<dbReference type="InterPro" id="IPR014284">
    <property type="entry name" value="RNA_pol_sigma-70_dom"/>
</dbReference>
<dbReference type="SUPFAM" id="SSF88659">
    <property type="entry name" value="Sigma3 and sigma4 domains of RNA polymerase sigma factors"/>
    <property type="match status" value="1"/>
</dbReference>
<dbReference type="Proteomes" id="UP001172083">
    <property type="component" value="Unassembled WGS sequence"/>
</dbReference>
<keyword evidence="8" id="KW-1185">Reference proteome</keyword>
<dbReference type="InterPro" id="IPR013249">
    <property type="entry name" value="RNA_pol_sigma70_r4_t2"/>
</dbReference>
<dbReference type="InterPro" id="IPR013324">
    <property type="entry name" value="RNA_pol_sigma_r3/r4-like"/>
</dbReference>
<evidence type="ECO:0000259" key="6">
    <source>
        <dbReference type="Pfam" id="PF08281"/>
    </source>
</evidence>
<feature type="domain" description="RNA polymerase sigma-70 region 2" evidence="5">
    <location>
        <begin position="22"/>
        <end position="89"/>
    </location>
</feature>
<dbReference type="InterPro" id="IPR013325">
    <property type="entry name" value="RNA_pol_sigma_r2"/>
</dbReference>
<comment type="caution">
    <text evidence="7">The sequence shown here is derived from an EMBL/GenBank/DDBJ whole genome shotgun (WGS) entry which is preliminary data.</text>
</comment>
<dbReference type="RefSeq" id="WP_346756829.1">
    <property type="nucleotide sequence ID" value="NZ_JAUJEB010000001.1"/>
</dbReference>
<evidence type="ECO:0000256" key="2">
    <source>
        <dbReference type="ARBA" id="ARBA00023015"/>
    </source>
</evidence>
<sequence length="183" mass="21944">MYNNPELIYACKKNDEKAQKFLYEKYKNRLMGLCIRYTGKREEAEDVFQESFIKIFKNIKNVRKPEYLERWMKHLTINTAINHYRRKNKISFDNIYEIDCESNVYENILSDIDSERLLEIIHNMPDGYKIVFQLYVIEGYTHKEIAKLVDISENTSKSQLSRAKAYLKRKLEGLGITKFERYG</sequence>
<evidence type="ECO:0000313" key="8">
    <source>
        <dbReference type="Proteomes" id="UP001172083"/>
    </source>
</evidence>
<gene>
    <name evidence="7" type="ORF">QQ020_05525</name>
</gene>